<accession>A0A0F7USG6</accession>
<evidence type="ECO:0000256" key="2">
    <source>
        <dbReference type="SAM" id="SignalP"/>
    </source>
</evidence>
<dbReference type="EMBL" id="LN714491">
    <property type="protein sequence ID" value="CEL71977.1"/>
    <property type="molecule type" value="Genomic_DNA"/>
</dbReference>
<evidence type="ECO:0000313" key="3">
    <source>
        <dbReference type="EMBL" id="CEL71977.1"/>
    </source>
</evidence>
<proteinExistence type="predicted"/>
<feature type="region of interest" description="Disordered" evidence="1">
    <location>
        <begin position="758"/>
        <end position="790"/>
    </location>
</feature>
<feature type="compositionally biased region" description="Basic and acidic residues" evidence="1">
    <location>
        <begin position="492"/>
        <end position="507"/>
    </location>
</feature>
<feature type="region of interest" description="Disordered" evidence="1">
    <location>
        <begin position="324"/>
        <end position="371"/>
    </location>
</feature>
<feature type="signal peptide" evidence="2">
    <location>
        <begin position="1"/>
        <end position="37"/>
    </location>
</feature>
<evidence type="ECO:0008006" key="4">
    <source>
        <dbReference type="Google" id="ProtNLM"/>
    </source>
</evidence>
<reference evidence="3" key="1">
    <citation type="journal article" date="2015" name="PLoS ONE">
        <title>Comprehensive Evaluation of Toxoplasma gondii VEG and Neospora caninum LIV Genomes with Tachyzoite Stage Transcriptome and Proteome Defines Novel Transcript Features.</title>
        <authorList>
            <person name="Ramaprasad A."/>
            <person name="Mourier T."/>
            <person name="Naeem R."/>
            <person name="Malas T.B."/>
            <person name="Moussa E."/>
            <person name="Panigrahi A."/>
            <person name="Vermont S.J."/>
            <person name="Otto T.D."/>
            <person name="Wastling J."/>
            <person name="Pain A."/>
        </authorList>
    </citation>
    <scope>NUCLEOTIDE SEQUENCE</scope>
    <source>
        <strain evidence="3">VEG</strain>
    </source>
</reference>
<gene>
    <name evidence="3" type="ORF">BN1205_053300</name>
</gene>
<name>A0A0F7USG6_TOXGV</name>
<feature type="region of interest" description="Disordered" evidence="1">
    <location>
        <begin position="437"/>
        <end position="460"/>
    </location>
</feature>
<dbReference type="AlphaFoldDB" id="A0A0F7USG6"/>
<organism evidence="3">
    <name type="scientific">Toxoplasma gondii (strain ATCC 50861 / VEG)</name>
    <dbReference type="NCBI Taxonomy" id="432359"/>
    <lineage>
        <taxon>Eukaryota</taxon>
        <taxon>Sar</taxon>
        <taxon>Alveolata</taxon>
        <taxon>Apicomplexa</taxon>
        <taxon>Conoidasida</taxon>
        <taxon>Coccidia</taxon>
        <taxon>Eucoccidiorida</taxon>
        <taxon>Eimeriorina</taxon>
        <taxon>Sarcocystidae</taxon>
        <taxon>Toxoplasma</taxon>
    </lineage>
</organism>
<sequence>MPSSSICLSPFVVAAFFLLRWSLPLLDLNSSLYLVDAAPCVSEVAQGGIAKETGDCRVSTVSLPRASARLLPSRLADHGSKGFRSSRQLVRRGLAPQLARQRSCKVEKGDSRASTGETRKLAGVRCCGATLWTKQRGFLHSCSSGVPRLNAFLHRSLPEGPPSSVSMTHRLVRTPRCLSLVPPSFSLVPRRVESTSITPSAFLSFALSHAPPCFSCPRLSLPSFSLRGASPSACEAARPSLPLFSNCDSLLLSASALHRSPPLLHDFLVSRPLLVSRSAVVARSLPPRPLRTRAHAVPENRDSHEQLLEKFQQEFSRLQRLLPDSLSPQEPGVSGASPANSKAEKSSASTSNREKERLGESGEKGSNGEVPTIQELRAEAQREGNFPKRDPKVLKELEEVIDGLYKDSDASNDNLFNRLTNLVKSGAFGERLQDVYEEQEKAQHEAEEAQKRREAEDGFNPHDVAKAVREAAADPAAMRVVKSIMSAGNAPAREDAGEKTDRPRADADSQGGDASQYTESERAVEDRRLRQAAEQFAEAPETAAARKNENDLLDIIRGSTRQYLEQLDIKPTPPGKTRLDDNTVIQWKEETDILQVWIPLPPNYIRESIDVSMARARLRVTCRVSAGNSQDQKSAQDNASVQEQKNEKITIVDRQMKGYIVSADAHWSLASYPFKRRSGEKDSETRQHFIHAVGPKRADSRGIWGELFGQPPSREEWMLQNDERYTQLDGTKPPPPHVLKEVPELDQPEVKNFIEALHKMREDAATEEKEGGERVADGEKSKRKNEAKYG</sequence>
<feature type="region of interest" description="Disordered" evidence="1">
    <location>
        <begin position="486"/>
        <end position="526"/>
    </location>
</feature>
<feature type="chain" id="PRO_5002523286" description="CS domain-containing protein" evidence="2">
    <location>
        <begin position="38"/>
        <end position="790"/>
    </location>
</feature>
<feature type="compositionally biased region" description="Basic and acidic residues" evidence="1">
    <location>
        <begin position="352"/>
        <end position="363"/>
    </location>
</feature>
<evidence type="ECO:0000256" key="1">
    <source>
        <dbReference type="SAM" id="MobiDB-lite"/>
    </source>
</evidence>
<keyword evidence="2" id="KW-0732">Signal</keyword>
<protein>
    <recommendedName>
        <fullName evidence="4">CS domain-containing protein</fullName>
    </recommendedName>
</protein>
<feature type="region of interest" description="Disordered" evidence="1">
    <location>
        <begin position="726"/>
        <end position="746"/>
    </location>
</feature>